<protein>
    <recommendedName>
        <fullName evidence="7">NADP-dependent oxidoreductase domain-containing protein</fullName>
    </recommendedName>
</protein>
<keyword evidence="3" id="KW-0560">Oxidoreductase</keyword>
<dbReference type="FunFam" id="3.20.20.100:FF:000006">
    <property type="entry name" value="Aldo-keto reductase family 1 member A1"/>
    <property type="match status" value="1"/>
</dbReference>
<evidence type="ECO:0000313" key="8">
    <source>
        <dbReference type="EMBL" id="KAJ3646218.1"/>
    </source>
</evidence>
<dbReference type="Proteomes" id="UP001168821">
    <property type="component" value="Unassembled WGS sequence"/>
</dbReference>
<sequence>MANIPLIKLNNGLSMPALGLGTWQGPPGREAEVGQAVKDAIDVGYRHFDCAHVYENEKIIGEAIQAKIKEGVVKREDLFIVSKLWNTFHRPDLVEPMIKETLRNLRLDYLDLYLVHWPYGLQEGPELYPTDPKTGLFISSDTDYVDTWKAMEEVNKKGLTKSIGISNFNSKQIERLLKSAKVVPVTNQIECHPYLNQTKLRKFCSDRGITVTSYSPLGSPARPWQKPGDPDVINDPKIKEIGNKYGKSPAQILLRYNIQLGTSVIPKSSNKLRLKENMDIFDFELTAEDMKYIDTFDCNGRICPHAEAREHPLYPFRPDVEF</sequence>
<dbReference type="InterPro" id="IPR023210">
    <property type="entry name" value="NADP_OxRdtase_dom"/>
</dbReference>
<evidence type="ECO:0000256" key="3">
    <source>
        <dbReference type="ARBA" id="ARBA00023002"/>
    </source>
</evidence>
<comment type="similarity">
    <text evidence="1">Belongs to the aldo/keto reductase family.</text>
</comment>
<feature type="active site" description="Proton donor" evidence="4">
    <location>
        <position position="54"/>
    </location>
</feature>
<evidence type="ECO:0000259" key="7">
    <source>
        <dbReference type="Pfam" id="PF00248"/>
    </source>
</evidence>
<dbReference type="SUPFAM" id="SSF51430">
    <property type="entry name" value="NAD(P)-linked oxidoreductase"/>
    <property type="match status" value="1"/>
</dbReference>
<dbReference type="EMBL" id="JALNTZ010000007">
    <property type="protein sequence ID" value="KAJ3646218.1"/>
    <property type="molecule type" value="Genomic_DNA"/>
</dbReference>
<proteinExistence type="inferred from homology"/>
<dbReference type="InterPro" id="IPR020471">
    <property type="entry name" value="AKR"/>
</dbReference>
<dbReference type="PANTHER" id="PTHR11732">
    <property type="entry name" value="ALDO/KETO REDUCTASE"/>
    <property type="match status" value="1"/>
</dbReference>
<dbReference type="PRINTS" id="PR00069">
    <property type="entry name" value="ALDKETRDTASE"/>
</dbReference>
<comment type="caution">
    <text evidence="8">The sequence shown here is derived from an EMBL/GenBank/DDBJ whole genome shotgun (WGS) entry which is preliminary data.</text>
</comment>
<feature type="site" description="Lowers pKa of active site Tyr" evidence="6">
    <location>
        <position position="83"/>
    </location>
</feature>
<dbReference type="InterPro" id="IPR018170">
    <property type="entry name" value="Aldo/ket_reductase_CS"/>
</dbReference>
<evidence type="ECO:0000256" key="5">
    <source>
        <dbReference type="PIRSR" id="PIRSR000097-2"/>
    </source>
</evidence>
<evidence type="ECO:0000256" key="1">
    <source>
        <dbReference type="ARBA" id="ARBA00007905"/>
    </source>
</evidence>
<name>A0AA38HZ21_9CUCU</name>
<evidence type="ECO:0000256" key="6">
    <source>
        <dbReference type="PIRSR" id="PIRSR000097-3"/>
    </source>
</evidence>
<dbReference type="PIRSF" id="PIRSF000097">
    <property type="entry name" value="AKR"/>
    <property type="match status" value="1"/>
</dbReference>
<dbReference type="PROSITE" id="PS00062">
    <property type="entry name" value="ALDOKETO_REDUCTASE_2"/>
    <property type="match status" value="1"/>
</dbReference>
<evidence type="ECO:0000256" key="4">
    <source>
        <dbReference type="PIRSR" id="PIRSR000097-1"/>
    </source>
</evidence>
<dbReference type="AlphaFoldDB" id="A0AA38HZ21"/>
<keyword evidence="2" id="KW-0521">NADP</keyword>
<dbReference type="InterPro" id="IPR036812">
    <property type="entry name" value="NAD(P)_OxRdtase_dom_sf"/>
</dbReference>
<dbReference type="Gene3D" id="3.20.20.100">
    <property type="entry name" value="NADP-dependent oxidoreductase domain"/>
    <property type="match status" value="1"/>
</dbReference>
<dbReference type="PROSITE" id="PS00798">
    <property type="entry name" value="ALDOKETO_REDUCTASE_1"/>
    <property type="match status" value="1"/>
</dbReference>
<organism evidence="8 9">
    <name type="scientific">Zophobas morio</name>
    <dbReference type="NCBI Taxonomy" id="2755281"/>
    <lineage>
        <taxon>Eukaryota</taxon>
        <taxon>Metazoa</taxon>
        <taxon>Ecdysozoa</taxon>
        <taxon>Arthropoda</taxon>
        <taxon>Hexapoda</taxon>
        <taxon>Insecta</taxon>
        <taxon>Pterygota</taxon>
        <taxon>Neoptera</taxon>
        <taxon>Endopterygota</taxon>
        <taxon>Coleoptera</taxon>
        <taxon>Polyphaga</taxon>
        <taxon>Cucujiformia</taxon>
        <taxon>Tenebrionidae</taxon>
        <taxon>Zophobas</taxon>
    </lineage>
</organism>
<evidence type="ECO:0000313" key="9">
    <source>
        <dbReference type="Proteomes" id="UP001168821"/>
    </source>
</evidence>
<evidence type="ECO:0000256" key="2">
    <source>
        <dbReference type="ARBA" id="ARBA00022857"/>
    </source>
</evidence>
<gene>
    <name evidence="8" type="ORF">Zmor_023813</name>
</gene>
<dbReference type="Pfam" id="PF00248">
    <property type="entry name" value="Aldo_ket_red"/>
    <property type="match status" value="1"/>
</dbReference>
<reference evidence="8" key="1">
    <citation type="journal article" date="2023" name="G3 (Bethesda)">
        <title>Whole genome assemblies of Zophobas morio and Tenebrio molitor.</title>
        <authorList>
            <person name="Kaur S."/>
            <person name="Stinson S.A."/>
            <person name="diCenzo G.C."/>
        </authorList>
    </citation>
    <scope>NUCLEOTIDE SEQUENCE</scope>
    <source>
        <strain evidence="8">QUZm001</strain>
    </source>
</reference>
<dbReference type="PROSITE" id="PS00063">
    <property type="entry name" value="ALDOKETO_REDUCTASE_3"/>
    <property type="match status" value="1"/>
</dbReference>
<accession>A0AA38HZ21</accession>
<dbReference type="GO" id="GO:0016491">
    <property type="term" value="F:oxidoreductase activity"/>
    <property type="evidence" value="ECO:0007669"/>
    <property type="project" value="UniProtKB-KW"/>
</dbReference>
<feature type="binding site" evidence="5">
    <location>
        <position position="116"/>
    </location>
    <ligand>
        <name>substrate</name>
    </ligand>
</feature>
<feature type="domain" description="NADP-dependent oxidoreductase" evidence="7">
    <location>
        <begin position="18"/>
        <end position="295"/>
    </location>
</feature>
<keyword evidence="9" id="KW-1185">Reference proteome</keyword>